<evidence type="ECO:0000259" key="1">
    <source>
        <dbReference type="PROSITE" id="PS51186"/>
    </source>
</evidence>
<dbReference type="InterPro" id="IPR000182">
    <property type="entry name" value="GNAT_dom"/>
</dbReference>
<organism evidence="2 3">
    <name type="scientific">Paraburkholderia phenazinium</name>
    <dbReference type="NCBI Taxonomy" id="60549"/>
    <lineage>
        <taxon>Bacteria</taxon>
        <taxon>Pseudomonadati</taxon>
        <taxon>Pseudomonadota</taxon>
        <taxon>Betaproteobacteria</taxon>
        <taxon>Burkholderiales</taxon>
        <taxon>Burkholderiaceae</taxon>
        <taxon>Paraburkholderia</taxon>
    </lineage>
</organism>
<dbReference type="Proteomes" id="UP000199706">
    <property type="component" value="Unassembled WGS sequence"/>
</dbReference>
<evidence type="ECO:0000313" key="3">
    <source>
        <dbReference type="Proteomes" id="UP000199706"/>
    </source>
</evidence>
<proteinExistence type="predicted"/>
<dbReference type="InterPro" id="IPR016181">
    <property type="entry name" value="Acyl_CoA_acyltransferase"/>
</dbReference>
<dbReference type="PANTHER" id="PTHR43792">
    <property type="entry name" value="GNAT FAMILY, PUTATIVE (AFU_ORTHOLOGUE AFUA_3G00765)-RELATED-RELATED"/>
    <property type="match status" value="1"/>
</dbReference>
<feature type="domain" description="N-acetyltransferase" evidence="1">
    <location>
        <begin position="53"/>
        <end position="216"/>
    </location>
</feature>
<evidence type="ECO:0000313" key="2">
    <source>
        <dbReference type="EMBL" id="SDI65223.1"/>
    </source>
</evidence>
<gene>
    <name evidence="2" type="ORF">SAMN05216466_12912</name>
</gene>
<dbReference type="Gene3D" id="3.40.630.30">
    <property type="match status" value="1"/>
</dbReference>
<dbReference type="Pfam" id="PF13302">
    <property type="entry name" value="Acetyltransf_3"/>
    <property type="match status" value="1"/>
</dbReference>
<sequence length="218" mass="24588">MHCAKRMLEARSINLRLPMCPKMQKICDHRKHSNNPLPPTMAQLDTVLETDRLIMRPHVLTDYDDSFTMWSDPEVARFIGGQPSTREEVWARLLRYVGHWTLLGFGYWVVSDKASGNFVGEVGFANFRRQIEPPLDGMPEVGWALTPAAHGRGYATEAVRAALRWADAKWPSADTACIIAPENSPSLRVAQKCGYVEWAHGSYKGKPTIHFRRMAGPV</sequence>
<reference evidence="2 3" key="1">
    <citation type="submission" date="2016-10" db="EMBL/GenBank/DDBJ databases">
        <authorList>
            <person name="de Groot N.N."/>
        </authorList>
    </citation>
    <scope>NUCLEOTIDE SEQUENCE [LARGE SCALE GENOMIC DNA]</scope>
    <source>
        <strain evidence="2 3">LMG 2247</strain>
    </source>
</reference>
<dbReference type="SUPFAM" id="SSF55729">
    <property type="entry name" value="Acyl-CoA N-acyltransferases (Nat)"/>
    <property type="match status" value="1"/>
</dbReference>
<keyword evidence="2" id="KW-0808">Transferase</keyword>
<dbReference type="EMBL" id="FNCJ01000029">
    <property type="protein sequence ID" value="SDI65223.1"/>
    <property type="molecule type" value="Genomic_DNA"/>
</dbReference>
<accession>A0A1G8MBF5</accession>
<dbReference type="PANTHER" id="PTHR43792:SF16">
    <property type="entry name" value="N-ACETYLTRANSFERASE DOMAIN-CONTAINING PROTEIN"/>
    <property type="match status" value="1"/>
</dbReference>
<name>A0A1G8MBF5_9BURK</name>
<dbReference type="PROSITE" id="PS51186">
    <property type="entry name" value="GNAT"/>
    <property type="match status" value="1"/>
</dbReference>
<dbReference type="AlphaFoldDB" id="A0A1G8MBF5"/>
<dbReference type="CDD" id="cd04301">
    <property type="entry name" value="NAT_SF"/>
    <property type="match status" value="1"/>
</dbReference>
<dbReference type="InterPro" id="IPR051531">
    <property type="entry name" value="N-acetyltransferase"/>
</dbReference>
<protein>
    <submittedName>
        <fullName evidence="2">Protein N-acetyltransferase, RimJ/RimL family</fullName>
    </submittedName>
</protein>
<dbReference type="GO" id="GO:0016747">
    <property type="term" value="F:acyltransferase activity, transferring groups other than amino-acyl groups"/>
    <property type="evidence" value="ECO:0007669"/>
    <property type="project" value="InterPro"/>
</dbReference>